<dbReference type="Gene3D" id="3.40.50.300">
    <property type="entry name" value="P-loop containing nucleotide triphosphate hydrolases"/>
    <property type="match status" value="1"/>
</dbReference>
<organism evidence="2 3">
    <name type="scientific">Vibrio furnissii</name>
    <dbReference type="NCBI Taxonomy" id="29494"/>
    <lineage>
        <taxon>Bacteria</taxon>
        <taxon>Pseudomonadati</taxon>
        <taxon>Pseudomonadota</taxon>
        <taxon>Gammaproteobacteria</taxon>
        <taxon>Vibrionales</taxon>
        <taxon>Vibrionaceae</taxon>
        <taxon>Vibrio</taxon>
    </lineage>
</organism>
<protein>
    <submittedName>
        <fullName evidence="2">GTP-binding protein</fullName>
    </submittedName>
</protein>
<dbReference type="InterPro" id="IPR006073">
    <property type="entry name" value="GTP-bd"/>
</dbReference>
<dbReference type="PANTHER" id="PTHR14143:SF1">
    <property type="entry name" value="IRG-TYPE G DOMAIN-CONTAINING PROTEIN"/>
    <property type="match status" value="1"/>
</dbReference>
<sequence>MPQSLSEVDVLQRALAYNPEEVLPILEYLKLSESECQFKPDTLRQDAQRIAWHLRKAGSNTLATTTRMAKNKLKEALGKDTDTDVATYREVVLDVAKKVKAEATPNYSSFISQSADSIVDAIGGITSNTGAFVSGAVDLIQGANYEQYSTDELEKHIVEKLFIDAYEQMSQSERDALFRSLGMDYQEIPVGASSMLLIQLLLKKYGGFAVYKYSIIVAHWISKAIIGKGLPFAASPIIARAVSSFLGPVGWTASGLWAATALAGPAYRKTIPAVVHIAALRQLVLNRINIGVVGDGSVGKDAFFNAVFGLDTQNVDPIAGATSEAELYPLDEDYAINLINFPGFNDINPSVNSLTHEHLHNVDIFVMVIDLARGVSDIDVQILNKLTRLNKPIVVCLNKVDMVRPRDLEKLRETAKQRLAGMTLIETAFDPDDRIHSDGPVGTLDIFNWLKAQLETQGKDTQNFATFSPEHRE</sequence>
<dbReference type="Proteomes" id="UP000051221">
    <property type="component" value="Unassembled WGS sequence"/>
</dbReference>
<dbReference type="GO" id="GO:0005525">
    <property type="term" value="F:GTP binding"/>
    <property type="evidence" value="ECO:0007669"/>
    <property type="project" value="InterPro"/>
</dbReference>
<gene>
    <name evidence="2" type="ORF">AMR76_20895</name>
</gene>
<name>A0A0Q2M7B7_VIBFU</name>
<evidence type="ECO:0000313" key="2">
    <source>
        <dbReference type="EMBL" id="KQH83770.1"/>
    </source>
</evidence>
<accession>A0A0Q2M7B7</accession>
<comment type="caution">
    <text evidence="2">The sequence shown here is derived from an EMBL/GenBank/DDBJ whole genome shotgun (WGS) entry which is preliminary data.</text>
</comment>
<dbReference type="PANTHER" id="PTHR14143">
    <property type="entry name" value="INTERFERON-INDUCIBLE GTPASE FAMILY MEMBER"/>
    <property type="match status" value="1"/>
</dbReference>
<dbReference type="SUPFAM" id="SSF52540">
    <property type="entry name" value="P-loop containing nucleoside triphosphate hydrolases"/>
    <property type="match status" value="1"/>
</dbReference>
<dbReference type="FunCoup" id="A0A0Q2M7B7">
    <property type="interactions" value="16"/>
</dbReference>
<dbReference type="InterPro" id="IPR027417">
    <property type="entry name" value="P-loop_NTPase"/>
</dbReference>
<keyword evidence="3" id="KW-1185">Reference proteome</keyword>
<dbReference type="CDD" id="cd00882">
    <property type="entry name" value="Ras_like_GTPase"/>
    <property type="match status" value="1"/>
</dbReference>
<dbReference type="Pfam" id="PF01926">
    <property type="entry name" value="MMR_HSR1"/>
    <property type="match status" value="1"/>
</dbReference>
<dbReference type="RefSeq" id="WP_055467095.1">
    <property type="nucleotide sequence ID" value="NZ_LKHS01000028.1"/>
</dbReference>
<dbReference type="InParanoid" id="A0A0Q2M7B7"/>
<reference evidence="2 3" key="1">
    <citation type="submission" date="2015-08" db="EMBL/GenBank/DDBJ databases">
        <title>Antibacterial properties of a collection of Vibrionaceae strains.</title>
        <authorList>
            <person name="Giubergia S."/>
        </authorList>
    </citation>
    <scope>NUCLEOTIDE SEQUENCE [LARGE SCALE GENOMIC DNA]</scope>
    <source>
        <strain evidence="2 3">S0821</strain>
    </source>
</reference>
<evidence type="ECO:0000313" key="3">
    <source>
        <dbReference type="Proteomes" id="UP000051221"/>
    </source>
</evidence>
<dbReference type="InterPro" id="IPR005225">
    <property type="entry name" value="Small_GTP-bd"/>
</dbReference>
<proteinExistence type="predicted"/>
<dbReference type="NCBIfam" id="TIGR00231">
    <property type="entry name" value="small_GTP"/>
    <property type="match status" value="1"/>
</dbReference>
<feature type="domain" description="G" evidence="1">
    <location>
        <begin position="290"/>
        <end position="399"/>
    </location>
</feature>
<dbReference type="AlphaFoldDB" id="A0A0Q2M7B7"/>
<evidence type="ECO:0000259" key="1">
    <source>
        <dbReference type="Pfam" id="PF01926"/>
    </source>
</evidence>
<dbReference type="EMBL" id="LKHS01000028">
    <property type="protein sequence ID" value="KQH83770.1"/>
    <property type="molecule type" value="Genomic_DNA"/>
</dbReference>